<accession>A0A9D1CKU4</accession>
<dbReference type="AlphaFoldDB" id="A0A9D1CKU4"/>
<dbReference type="InterPro" id="IPR006901">
    <property type="entry name" value="TrmK"/>
</dbReference>
<gene>
    <name evidence="1" type="ORF">IAA66_11060</name>
</gene>
<name>A0A9D1CKU4_9FIRM</name>
<reference evidence="1" key="1">
    <citation type="submission" date="2020-10" db="EMBL/GenBank/DDBJ databases">
        <authorList>
            <person name="Gilroy R."/>
        </authorList>
    </citation>
    <scope>NUCLEOTIDE SEQUENCE</scope>
    <source>
        <strain evidence="1">ChiHile30-977</strain>
    </source>
</reference>
<dbReference type="InterPro" id="IPR029063">
    <property type="entry name" value="SAM-dependent_MTases_sf"/>
</dbReference>
<dbReference type="PANTHER" id="PTHR38451">
    <property type="entry name" value="TRNA (ADENINE(22)-N(1))-METHYLTRANSFERASE"/>
    <property type="match status" value="1"/>
</dbReference>
<dbReference type="Proteomes" id="UP000886819">
    <property type="component" value="Unassembled WGS sequence"/>
</dbReference>
<dbReference type="GO" id="GO:0032259">
    <property type="term" value="P:methylation"/>
    <property type="evidence" value="ECO:0007669"/>
    <property type="project" value="UniProtKB-KW"/>
</dbReference>
<evidence type="ECO:0000313" key="2">
    <source>
        <dbReference type="Proteomes" id="UP000886819"/>
    </source>
</evidence>
<dbReference type="EMBL" id="DVFI01000151">
    <property type="protein sequence ID" value="HIQ64099.1"/>
    <property type="molecule type" value="Genomic_DNA"/>
</dbReference>
<keyword evidence="1" id="KW-0808">Transferase</keyword>
<dbReference type="Gene3D" id="3.40.50.150">
    <property type="entry name" value="Vaccinia Virus protein VP39"/>
    <property type="match status" value="1"/>
</dbReference>
<protein>
    <submittedName>
        <fullName evidence="1">SAM-dependent methyltransferase</fullName>
    </submittedName>
</protein>
<sequence length="226" mass="24538">MNLPLARPGARKEAILSLVPQCRLGAEIGADHGLISAHLLRENRCGHMVVSDISAASLAKARRLFLLHGLTARAALRVADGLDALCGLAEKPAAVVIAGMGAQSIAGILARGSEAWDGTAFVLQPNPDPPYLRRWLAAHGFAIEAERLAFEGGRYYVAMRARRGASDYTPKELLLGPCLLRDKPALWQPYLRWRRDCLRAARDTGPQTAWIEEEMADEAGDGPDRL</sequence>
<dbReference type="SUPFAM" id="SSF53335">
    <property type="entry name" value="S-adenosyl-L-methionine-dependent methyltransferases"/>
    <property type="match status" value="1"/>
</dbReference>
<comment type="caution">
    <text evidence="1">The sequence shown here is derived from an EMBL/GenBank/DDBJ whole genome shotgun (WGS) entry which is preliminary data.</text>
</comment>
<dbReference type="GO" id="GO:0008168">
    <property type="term" value="F:methyltransferase activity"/>
    <property type="evidence" value="ECO:0007669"/>
    <property type="project" value="UniProtKB-KW"/>
</dbReference>
<evidence type="ECO:0000313" key="1">
    <source>
        <dbReference type="EMBL" id="HIQ64099.1"/>
    </source>
</evidence>
<dbReference type="Pfam" id="PF04816">
    <property type="entry name" value="TrmK"/>
    <property type="match status" value="1"/>
</dbReference>
<reference evidence="1" key="2">
    <citation type="journal article" date="2021" name="PeerJ">
        <title>Extensive microbial diversity within the chicken gut microbiome revealed by metagenomics and culture.</title>
        <authorList>
            <person name="Gilroy R."/>
            <person name="Ravi A."/>
            <person name="Getino M."/>
            <person name="Pursley I."/>
            <person name="Horton D.L."/>
            <person name="Alikhan N.F."/>
            <person name="Baker D."/>
            <person name="Gharbi K."/>
            <person name="Hall N."/>
            <person name="Watson M."/>
            <person name="Adriaenssens E.M."/>
            <person name="Foster-Nyarko E."/>
            <person name="Jarju S."/>
            <person name="Secka A."/>
            <person name="Antonio M."/>
            <person name="Oren A."/>
            <person name="Chaudhuri R.R."/>
            <person name="La Ragione R."/>
            <person name="Hildebrand F."/>
            <person name="Pallen M.J."/>
        </authorList>
    </citation>
    <scope>NUCLEOTIDE SEQUENCE</scope>
    <source>
        <strain evidence="1">ChiHile30-977</strain>
    </source>
</reference>
<keyword evidence="1" id="KW-0489">Methyltransferase</keyword>
<proteinExistence type="predicted"/>
<organism evidence="1 2">
    <name type="scientific">Candidatus Avichristensenella intestinipullorum</name>
    <dbReference type="NCBI Taxonomy" id="2840693"/>
    <lineage>
        <taxon>Bacteria</taxon>
        <taxon>Bacillati</taxon>
        <taxon>Bacillota</taxon>
        <taxon>Clostridia</taxon>
        <taxon>Candidatus Avichristensenella</taxon>
    </lineage>
</organism>
<dbReference type="PANTHER" id="PTHR38451:SF1">
    <property type="entry name" value="TRNA (ADENINE(22)-N(1))-METHYLTRANSFERASE"/>
    <property type="match status" value="1"/>
</dbReference>